<sequence length="90" mass="10184">MHNLVAPGKAPRKHGHYFKDVSKLHEIDVYRVLKLFNVTDPAISHAVKKLLVAGGRGAGKDVQKDVQEAIDTLVRWQEMQQEDWTRNGPV</sequence>
<reference evidence="1" key="1">
    <citation type="submission" date="2020-05" db="EMBL/GenBank/DDBJ databases">
        <authorList>
            <person name="Chiriac C."/>
            <person name="Salcher M."/>
            <person name="Ghai R."/>
            <person name="Kavagutti S V."/>
        </authorList>
    </citation>
    <scope>NUCLEOTIDE SEQUENCE</scope>
</reference>
<name>A0A6J5RLH5_9CAUD</name>
<proteinExistence type="predicted"/>
<organism evidence="1">
    <name type="scientific">uncultured Caudovirales phage</name>
    <dbReference type="NCBI Taxonomy" id="2100421"/>
    <lineage>
        <taxon>Viruses</taxon>
        <taxon>Duplodnaviria</taxon>
        <taxon>Heunggongvirae</taxon>
        <taxon>Uroviricota</taxon>
        <taxon>Caudoviricetes</taxon>
        <taxon>Peduoviridae</taxon>
        <taxon>Maltschvirus</taxon>
        <taxon>Maltschvirus maltsch</taxon>
    </lineage>
</organism>
<dbReference type="EMBL" id="LR797210">
    <property type="protein sequence ID" value="CAB4194451.1"/>
    <property type="molecule type" value="Genomic_DNA"/>
</dbReference>
<accession>A0A6J5RLH5</accession>
<evidence type="ECO:0000313" key="1">
    <source>
        <dbReference type="EMBL" id="CAB4194451.1"/>
    </source>
</evidence>
<gene>
    <name evidence="1" type="ORF">UFOVP1254_66</name>
</gene>
<protein>
    <submittedName>
        <fullName evidence="1">Uncharacterized protein</fullName>
    </submittedName>
</protein>